<dbReference type="SMART" id="SM00822">
    <property type="entry name" value="PKS_KR"/>
    <property type="match status" value="1"/>
</dbReference>
<feature type="domain" description="Ketoreductase" evidence="3">
    <location>
        <begin position="8"/>
        <end position="191"/>
    </location>
</feature>
<dbReference type="PANTHER" id="PTHR43391:SF26">
    <property type="entry name" value="BLL7251 PROTEIN"/>
    <property type="match status" value="1"/>
</dbReference>
<comment type="similarity">
    <text evidence="1">Belongs to the short-chain dehydrogenases/reductases (SDR) family.</text>
</comment>
<name>A0A975D8M3_9SPHN</name>
<keyword evidence="2" id="KW-0560">Oxidoreductase</keyword>
<accession>A0A975D8M3</accession>
<dbReference type="InterPro" id="IPR036291">
    <property type="entry name" value="NAD(P)-bd_dom_sf"/>
</dbReference>
<dbReference type="GO" id="GO:0016491">
    <property type="term" value="F:oxidoreductase activity"/>
    <property type="evidence" value="ECO:0007669"/>
    <property type="project" value="UniProtKB-KW"/>
</dbReference>
<protein>
    <submittedName>
        <fullName evidence="4">SDR family NAD(P)-dependent oxidoreductase</fullName>
    </submittedName>
</protein>
<gene>
    <name evidence="4" type="ORF">HRJ34_28460</name>
</gene>
<reference evidence="4" key="2">
    <citation type="submission" date="2021-04" db="EMBL/GenBank/DDBJ databases">
        <title>Isolation and genomic analysis of the ibuprofen-degrading bacterium Sphingomonas strain MPO218.</title>
        <authorList>
            <person name="Aulestia M."/>
            <person name="Flores A."/>
            <person name="Mangas E.L."/>
            <person name="Perez-Pulido A.J."/>
            <person name="Santero E."/>
            <person name="Camacho E.M."/>
        </authorList>
    </citation>
    <scope>NUCLEOTIDE SEQUENCE</scope>
    <source>
        <strain evidence="4">MPO218</strain>
        <plasmid evidence="4">pUPO218</plasmid>
    </source>
</reference>
<dbReference type="EMBL" id="CP059321">
    <property type="protein sequence ID" value="QTH24982.1"/>
    <property type="molecule type" value="Genomic_DNA"/>
</dbReference>
<sequence length="277" mass="28835">MTVIQKGKTAVITGGATGIGRALALGLADAGMNIVLASTSAERLALAADAVRERGAQVLVVPCDVSDRAAVRDLADRAVTEFGAVHLLCANAGVTTAGPFLNHGDEDWDWIYDVVLRGVTHCIQAFYPLMAKAGEGQILLTGSHAGLVPDWVLGHGPYTSAKSAVMALGAALRPEAAQHGVGVSILIPAGTESDILQSARSRPARYGTTANTGMSPTDMVPREGAPMPLADTKFFLTAEEVADIAIRALPDNPGFIATHPGLRPLVEDYFGRILAAY</sequence>
<dbReference type="Proteomes" id="UP000664914">
    <property type="component" value="Plasmid pUPO218"/>
</dbReference>
<evidence type="ECO:0000256" key="2">
    <source>
        <dbReference type="ARBA" id="ARBA00023002"/>
    </source>
</evidence>
<proteinExistence type="inferred from homology"/>
<dbReference type="InterPro" id="IPR057326">
    <property type="entry name" value="KR_dom"/>
</dbReference>
<evidence type="ECO:0000259" key="3">
    <source>
        <dbReference type="SMART" id="SM00822"/>
    </source>
</evidence>
<dbReference type="SUPFAM" id="SSF51735">
    <property type="entry name" value="NAD(P)-binding Rossmann-fold domains"/>
    <property type="match status" value="1"/>
</dbReference>
<evidence type="ECO:0000256" key="1">
    <source>
        <dbReference type="ARBA" id="ARBA00006484"/>
    </source>
</evidence>
<dbReference type="Pfam" id="PF00106">
    <property type="entry name" value="adh_short"/>
    <property type="match status" value="1"/>
</dbReference>
<organism evidence="4 5">
    <name type="scientific">Rhizorhabdus wittichii</name>
    <dbReference type="NCBI Taxonomy" id="160791"/>
    <lineage>
        <taxon>Bacteria</taxon>
        <taxon>Pseudomonadati</taxon>
        <taxon>Pseudomonadota</taxon>
        <taxon>Alphaproteobacteria</taxon>
        <taxon>Sphingomonadales</taxon>
        <taxon>Sphingomonadaceae</taxon>
        <taxon>Rhizorhabdus</taxon>
    </lineage>
</organism>
<evidence type="ECO:0000313" key="4">
    <source>
        <dbReference type="EMBL" id="QTH24982.1"/>
    </source>
</evidence>
<dbReference type="PANTHER" id="PTHR43391">
    <property type="entry name" value="RETINOL DEHYDROGENASE-RELATED"/>
    <property type="match status" value="1"/>
</dbReference>
<dbReference type="InterPro" id="IPR020904">
    <property type="entry name" value="Sc_DH/Rdtase_CS"/>
</dbReference>
<dbReference type="InterPro" id="IPR002347">
    <property type="entry name" value="SDR_fam"/>
</dbReference>
<keyword evidence="4" id="KW-0614">Plasmid</keyword>
<dbReference type="RefSeq" id="WP_208634671.1">
    <property type="nucleotide sequence ID" value="NZ_CP059321.1"/>
</dbReference>
<reference evidence="4" key="1">
    <citation type="submission" date="2020-07" db="EMBL/GenBank/DDBJ databases">
        <authorList>
            <person name="Camacho E."/>
        </authorList>
    </citation>
    <scope>NUCLEOTIDE SEQUENCE</scope>
    <source>
        <strain evidence="4">MPO218</strain>
        <plasmid evidence="4">pUPO218</plasmid>
    </source>
</reference>
<dbReference type="PROSITE" id="PS00061">
    <property type="entry name" value="ADH_SHORT"/>
    <property type="match status" value="1"/>
</dbReference>
<dbReference type="PRINTS" id="PR00081">
    <property type="entry name" value="GDHRDH"/>
</dbReference>
<dbReference type="Gene3D" id="3.40.50.720">
    <property type="entry name" value="NAD(P)-binding Rossmann-like Domain"/>
    <property type="match status" value="1"/>
</dbReference>
<evidence type="ECO:0000313" key="5">
    <source>
        <dbReference type="Proteomes" id="UP000664914"/>
    </source>
</evidence>
<geneLocation type="plasmid" evidence="4 5">
    <name>pUPO218</name>
</geneLocation>
<dbReference type="CDD" id="cd05233">
    <property type="entry name" value="SDR_c"/>
    <property type="match status" value="1"/>
</dbReference>
<dbReference type="AlphaFoldDB" id="A0A975D8M3"/>